<name>A0A916BDY6_9PROT</name>
<sequence>MKIQFLTPVWHGVDCYREGDAADIDDEEADVLIHQGVAEAVIEAENTDLADPVAEMPVDANGGAKG</sequence>
<organism evidence="1 2">
    <name type="scientific">Candidatus Nitrotoga fabula</name>
    <dbReference type="NCBI Taxonomy" id="2182327"/>
    <lineage>
        <taxon>Bacteria</taxon>
        <taxon>Pseudomonadati</taxon>
        <taxon>Pseudomonadota</taxon>
        <taxon>Betaproteobacteria</taxon>
        <taxon>Nitrosomonadales</taxon>
        <taxon>Gallionellaceae</taxon>
        <taxon>Candidatus Nitrotoga</taxon>
    </lineage>
</organism>
<reference evidence="1" key="1">
    <citation type="submission" date="2021-02" db="EMBL/GenBank/DDBJ databases">
        <authorList>
            <person name="Han P."/>
        </authorList>
    </citation>
    <scope>NUCLEOTIDE SEQUENCE</scope>
    <source>
        <strain evidence="1">Candidatus Nitrotoga sp. ZN8</strain>
    </source>
</reference>
<dbReference type="AlphaFoldDB" id="A0A916BDY6"/>
<dbReference type="Proteomes" id="UP000675882">
    <property type="component" value="Unassembled WGS sequence"/>
</dbReference>
<gene>
    <name evidence="1" type="ORF">NTGZN8_330023</name>
</gene>
<keyword evidence="2" id="KW-1185">Reference proteome</keyword>
<dbReference type="RefSeq" id="WP_213036233.1">
    <property type="nucleotide sequence ID" value="NZ_CAJNBL010000027.1"/>
</dbReference>
<proteinExistence type="predicted"/>
<accession>A0A916BDY6</accession>
<evidence type="ECO:0000313" key="2">
    <source>
        <dbReference type="Proteomes" id="UP000675882"/>
    </source>
</evidence>
<protein>
    <submittedName>
        <fullName evidence="1">Uncharacterized protein</fullName>
    </submittedName>
</protein>
<dbReference type="EMBL" id="CAJNBL010000027">
    <property type="protein sequence ID" value="CAE6723584.1"/>
    <property type="molecule type" value="Genomic_DNA"/>
</dbReference>
<evidence type="ECO:0000313" key="1">
    <source>
        <dbReference type="EMBL" id="CAE6723584.1"/>
    </source>
</evidence>
<comment type="caution">
    <text evidence="1">The sequence shown here is derived from an EMBL/GenBank/DDBJ whole genome shotgun (WGS) entry which is preliminary data.</text>
</comment>